<dbReference type="InterPro" id="IPR020999">
    <property type="entry name" value="Chitin_synth_reg_RCR"/>
</dbReference>
<dbReference type="RefSeq" id="XP_001267974.1">
    <property type="nucleotide sequence ID" value="XM_001267973.1"/>
</dbReference>
<evidence type="ECO:0000313" key="2">
    <source>
        <dbReference type="EMBL" id="EAW06548.1"/>
    </source>
</evidence>
<dbReference type="OrthoDB" id="3556830at2759"/>
<dbReference type="HOGENOM" id="CLU_1610353_0_0_1"/>
<evidence type="ECO:0000256" key="1">
    <source>
        <dbReference type="SAM" id="Phobius"/>
    </source>
</evidence>
<reference evidence="2 3" key="1">
    <citation type="journal article" date="2008" name="PLoS Genet.">
        <title>Genomic islands in the pathogenic filamentous fungus Aspergillus fumigatus.</title>
        <authorList>
            <person name="Fedorova N.D."/>
            <person name="Khaldi N."/>
            <person name="Joardar V.S."/>
            <person name="Maiti R."/>
            <person name="Amedeo P."/>
            <person name="Anderson M.J."/>
            <person name="Crabtree J."/>
            <person name="Silva J.C."/>
            <person name="Badger J.H."/>
            <person name="Albarraq A."/>
            <person name="Angiuoli S."/>
            <person name="Bussey H."/>
            <person name="Bowyer P."/>
            <person name="Cotty P.J."/>
            <person name="Dyer P.S."/>
            <person name="Egan A."/>
            <person name="Galens K."/>
            <person name="Fraser-Liggett C.M."/>
            <person name="Haas B.J."/>
            <person name="Inman J.M."/>
            <person name="Kent R."/>
            <person name="Lemieux S."/>
            <person name="Malavazi I."/>
            <person name="Orvis J."/>
            <person name="Roemer T."/>
            <person name="Ronning C.M."/>
            <person name="Sundaram J.P."/>
            <person name="Sutton G."/>
            <person name="Turner G."/>
            <person name="Venter J.C."/>
            <person name="White O.R."/>
            <person name="Whitty B.R."/>
            <person name="Youngman P."/>
            <person name="Wolfe K.H."/>
            <person name="Goldman G.H."/>
            <person name="Wortman J.R."/>
            <person name="Jiang B."/>
            <person name="Denning D.W."/>
            <person name="Nierman W.C."/>
        </authorList>
    </citation>
    <scope>NUCLEOTIDE SEQUENCE [LARGE SCALE GENOMIC DNA]</scope>
    <source>
        <strain evidence="3">ATCC 1007 / CBS 513.65 / DSM 816 / NCTC 3887 / NRRL 1</strain>
    </source>
</reference>
<dbReference type="GO" id="GO:0016192">
    <property type="term" value="P:vesicle-mediated transport"/>
    <property type="evidence" value="ECO:0007669"/>
    <property type="project" value="TreeGrafter"/>
</dbReference>
<dbReference type="KEGG" id="act:ACLA_082390"/>
<sequence>MGILFRREYCDTWDSYGNVCRNSSWYSWGRWVAFAVIVAAAFMIFFLFACFNARRRRYNGLRPHPGTAWLAPPPGLLHQINHTTPTPTTNSSRHHNIQLSRSPMDISVDNHSNRASNCSHRRTPTLLEAIGHISLRRALHPKVVPRCRWLSDPLVLTEANKRDLK</sequence>
<keyword evidence="1" id="KW-0812">Transmembrane</keyword>
<proteinExistence type="predicted"/>
<gene>
    <name evidence="2" type="ORF">ACLA_082390</name>
</gene>
<feature type="transmembrane region" description="Helical" evidence="1">
    <location>
        <begin position="31"/>
        <end position="53"/>
    </location>
</feature>
<dbReference type="EMBL" id="DS027060">
    <property type="protein sequence ID" value="EAW06548.1"/>
    <property type="molecule type" value="Genomic_DNA"/>
</dbReference>
<keyword evidence="3" id="KW-1185">Reference proteome</keyword>
<dbReference type="PANTHER" id="PTHR28187">
    <property type="entry name" value="PROTEIN RCR1-RELATED"/>
    <property type="match status" value="1"/>
</dbReference>
<protein>
    <submittedName>
        <fullName evidence="2">Uncharacterized protein</fullName>
    </submittedName>
</protein>
<evidence type="ECO:0000313" key="3">
    <source>
        <dbReference type="Proteomes" id="UP000006701"/>
    </source>
</evidence>
<dbReference type="STRING" id="344612.A1CTB1"/>
<dbReference type="VEuPathDB" id="FungiDB:ACLA_082390"/>
<dbReference type="OMA" id="ILFRREY"/>
<keyword evidence="1" id="KW-0472">Membrane</keyword>
<accession>A1CTB1</accession>
<keyword evidence="1" id="KW-1133">Transmembrane helix</keyword>
<dbReference type="AlphaFoldDB" id="A1CTB1"/>
<name>A1CTB1_ASPCL</name>
<dbReference type="GeneID" id="4699989"/>
<organism evidence="2 3">
    <name type="scientific">Aspergillus clavatus (strain ATCC 1007 / CBS 513.65 / DSM 816 / NCTC 3887 / NRRL 1 / QM 1276 / 107)</name>
    <dbReference type="NCBI Taxonomy" id="344612"/>
    <lineage>
        <taxon>Eukaryota</taxon>
        <taxon>Fungi</taxon>
        <taxon>Dikarya</taxon>
        <taxon>Ascomycota</taxon>
        <taxon>Pezizomycotina</taxon>
        <taxon>Eurotiomycetes</taxon>
        <taxon>Eurotiomycetidae</taxon>
        <taxon>Eurotiales</taxon>
        <taxon>Aspergillaceae</taxon>
        <taxon>Aspergillus</taxon>
        <taxon>Aspergillus subgen. Fumigati</taxon>
    </lineage>
</organism>
<dbReference type="PANTHER" id="PTHR28187:SF1">
    <property type="entry name" value="PROTEIN RCR1-RELATED"/>
    <property type="match status" value="1"/>
</dbReference>
<dbReference type="Pfam" id="PF12273">
    <property type="entry name" value="RCR"/>
    <property type="match status" value="1"/>
</dbReference>
<dbReference type="Proteomes" id="UP000006701">
    <property type="component" value="Unassembled WGS sequence"/>
</dbReference>